<evidence type="ECO:0000313" key="2">
    <source>
        <dbReference type="Proteomes" id="UP000278143"/>
    </source>
</evidence>
<sequence>MHHCRVEACKQGILPFTTRRLLDCEKSCIRHGSIFVFDEVASGMHRWTDGRLWSPSRISGNFLVYREAELKVPWRPHRPRQLFSRNKGLYLLKPRGMIKRTMSVKINEHLCHLVAYQDAFQGTSALLRAPRDVPQLHGLQVSTQLYEHQNFRRPP</sequence>
<feature type="non-terminal residue" evidence="1">
    <location>
        <position position="155"/>
    </location>
</feature>
<dbReference type="Pfam" id="PF09729">
    <property type="entry name" value="Gti1_Pac2"/>
    <property type="match status" value="1"/>
</dbReference>
<keyword evidence="2" id="KW-1185">Reference proteome</keyword>
<proteinExistence type="predicted"/>
<dbReference type="Proteomes" id="UP000278143">
    <property type="component" value="Unassembled WGS sequence"/>
</dbReference>
<dbReference type="AlphaFoldDB" id="A0A4P9Z0S7"/>
<name>A0A4P9Z0S7_9FUNG</name>
<dbReference type="EMBL" id="KZ989944">
    <property type="protein sequence ID" value="RKP24970.1"/>
    <property type="molecule type" value="Genomic_DNA"/>
</dbReference>
<dbReference type="GO" id="GO:0003677">
    <property type="term" value="F:DNA binding"/>
    <property type="evidence" value="ECO:0007669"/>
    <property type="project" value="TreeGrafter"/>
</dbReference>
<dbReference type="InterPro" id="IPR018608">
    <property type="entry name" value="Gti1/Pac2"/>
</dbReference>
<protein>
    <submittedName>
        <fullName evidence="1">Gti1/Pac2 family-domain-containing protein</fullName>
    </submittedName>
</protein>
<dbReference type="PANTHER" id="PTHR28027:SF2">
    <property type="entry name" value="TRANSCRIPTIONAL REGULATOR MIT1"/>
    <property type="match status" value="1"/>
</dbReference>
<gene>
    <name evidence="1" type="ORF">SYNPS1DRAFT_16365</name>
</gene>
<dbReference type="PANTHER" id="PTHR28027">
    <property type="entry name" value="TRANSCRIPTIONAL REGULATOR MIT1"/>
    <property type="match status" value="1"/>
</dbReference>
<accession>A0A4P9Z0S7</accession>
<dbReference type="OrthoDB" id="5572844at2759"/>
<evidence type="ECO:0000313" key="1">
    <source>
        <dbReference type="EMBL" id="RKP24970.1"/>
    </source>
</evidence>
<reference evidence="2" key="1">
    <citation type="journal article" date="2018" name="Nat. Microbiol.">
        <title>Leveraging single-cell genomics to expand the fungal tree of life.</title>
        <authorList>
            <person name="Ahrendt S.R."/>
            <person name="Quandt C.A."/>
            <person name="Ciobanu D."/>
            <person name="Clum A."/>
            <person name="Salamov A."/>
            <person name="Andreopoulos B."/>
            <person name="Cheng J.F."/>
            <person name="Woyke T."/>
            <person name="Pelin A."/>
            <person name="Henrissat B."/>
            <person name="Reynolds N.K."/>
            <person name="Benny G.L."/>
            <person name="Smith M.E."/>
            <person name="James T.Y."/>
            <person name="Grigoriev I.V."/>
        </authorList>
    </citation>
    <scope>NUCLEOTIDE SEQUENCE [LARGE SCALE GENOMIC DNA]</scope>
    <source>
        <strain evidence="2">Benny S71-1</strain>
    </source>
</reference>
<organism evidence="1 2">
    <name type="scientific">Syncephalis pseudoplumigaleata</name>
    <dbReference type="NCBI Taxonomy" id="1712513"/>
    <lineage>
        <taxon>Eukaryota</taxon>
        <taxon>Fungi</taxon>
        <taxon>Fungi incertae sedis</taxon>
        <taxon>Zoopagomycota</taxon>
        <taxon>Zoopagomycotina</taxon>
        <taxon>Zoopagomycetes</taxon>
        <taxon>Zoopagales</taxon>
        <taxon>Piptocephalidaceae</taxon>
        <taxon>Syncephalis</taxon>
    </lineage>
</organism>